<dbReference type="AlphaFoldDB" id="A0A2R6RY58"/>
<comment type="caution">
    <text evidence="1">The sequence shown here is derived from an EMBL/GenBank/DDBJ whole genome shotgun (WGS) entry which is preliminary data.</text>
</comment>
<evidence type="ECO:0000313" key="2">
    <source>
        <dbReference type="Proteomes" id="UP000241394"/>
    </source>
</evidence>
<keyword evidence="1" id="KW-0675">Receptor</keyword>
<keyword evidence="2" id="KW-1185">Reference proteome</keyword>
<reference evidence="1 2" key="1">
    <citation type="submission" date="2017-07" db="EMBL/GenBank/DDBJ databases">
        <title>An improved, manually edited Actinidia chinensis var. chinensis (kiwifruit) genome highlights the challenges associated with draft genomes and gene prediction in plants.</title>
        <authorList>
            <person name="Pilkington S."/>
            <person name="Crowhurst R."/>
            <person name="Hilario E."/>
            <person name="Nardozza S."/>
            <person name="Fraser L."/>
            <person name="Peng Y."/>
            <person name="Gunaseelan K."/>
            <person name="Simpson R."/>
            <person name="Tahir J."/>
            <person name="Deroles S."/>
            <person name="Templeton K."/>
            <person name="Luo Z."/>
            <person name="Davy M."/>
            <person name="Cheng C."/>
            <person name="Mcneilage M."/>
            <person name="Scaglione D."/>
            <person name="Liu Y."/>
            <person name="Zhang Q."/>
            <person name="Datson P."/>
            <person name="De Silva N."/>
            <person name="Gardiner S."/>
            <person name="Bassett H."/>
            <person name="Chagne D."/>
            <person name="Mccallum J."/>
            <person name="Dzierzon H."/>
            <person name="Deng C."/>
            <person name="Wang Y.-Y."/>
            <person name="Barron N."/>
            <person name="Manako K."/>
            <person name="Bowen J."/>
            <person name="Foster T."/>
            <person name="Erridge Z."/>
            <person name="Tiffin H."/>
            <person name="Waite C."/>
            <person name="Davies K."/>
            <person name="Grierson E."/>
            <person name="Laing W."/>
            <person name="Kirk R."/>
            <person name="Chen X."/>
            <person name="Wood M."/>
            <person name="Montefiori M."/>
            <person name="Brummell D."/>
            <person name="Schwinn K."/>
            <person name="Catanach A."/>
            <person name="Fullerton C."/>
            <person name="Li D."/>
            <person name="Meiyalaghan S."/>
            <person name="Nieuwenhuizen N."/>
            <person name="Read N."/>
            <person name="Prakash R."/>
            <person name="Hunter D."/>
            <person name="Zhang H."/>
            <person name="Mckenzie M."/>
            <person name="Knabel M."/>
            <person name="Harris A."/>
            <person name="Allan A."/>
            <person name="Chen A."/>
            <person name="Janssen B."/>
            <person name="Plunkett B."/>
            <person name="Dwamena C."/>
            <person name="Voogd C."/>
            <person name="Leif D."/>
            <person name="Lafferty D."/>
            <person name="Souleyre E."/>
            <person name="Varkonyi-Gasic E."/>
            <person name="Gambi F."/>
            <person name="Hanley J."/>
            <person name="Yao J.-L."/>
            <person name="Cheung J."/>
            <person name="David K."/>
            <person name="Warren B."/>
            <person name="Marsh K."/>
            <person name="Snowden K."/>
            <person name="Lin-Wang K."/>
            <person name="Brian L."/>
            <person name="Martinez-Sanchez M."/>
            <person name="Wang M."/>
            <person name="Ileperuma N."/>
            <person name="Macnee N."/>
            <person name="Campin R."/>
            <person name="Mcatee P."/>
            <person name="Drummond R."/>
            <person name="Espley R."/>
            <person name="Ireland H."/>
            <person name="Wu R."/>
            <person name="Atkinson R."/>
            <person name="Karunairetnam S."/>
            <person name="Bulley S."/>
            <person name="Chunkath S."/>
            <person name="Hanley Z."/>
            <person name="Storey R."/>
            <person name="Thrimawithana A."/>
            <person name="Thomson S."/>
            <person name="David C."/>
            <person name="Testolin R."/>
        </authorList>
    </citation>
    <scope>NUCLEOTIDE SEQUENCE [LARGE SCALE GENOMIC DNA]</scope>
    <source>
        <strain evidence="2">cv. Red5</strain>
        <tissue evidence="1">Young leaf</tissue>
    </source>
</reference>
<protein>
    <submittedName>
        <fullName evidence="1">Receptor protein kinase</fullName>
    </submittedName>
</protein>
<sequence>MCLMNCHCEAFNYRLTGDGFCFAKGALFNVYKSPSFTGRTFLKLPVTL</sequence>
<reference evidence="2" key="2">
    <citation type="journal article" date="2018" name="BMC Genomics">
        <title>A manually annotated Actinidia chinensis var. chinensis (kiwifruit) genome highlights the challenges associated with draft genomes and gene prediction in plants.</title>
        <authorList>
            <person name="Pilkington S.M."/>
            <person name="Crowhurst R."/>
            <person name="Hilario E."/>
            <person name="Nardozza S."/>
            <person name="Fraser L."/>
            <person name="Peng Y."/>
            <person name="Gunaseelan K."/>
            <person name="Simpson R."/>
            <person name="Tahir J."/>
            <person name="Deroles S.C."/>
            <person name="Templeton K."/>
            <person name="Luo Z."/>
            <person name="Davy M."/>
            <person name="Cheng C."/>
            <person name="McNeilage M."/>
            <person name="Scaglione D."/>
            <person name="Liu Y."/>
            <person name="Zhang Q."/>
            <person name="Datson P."/>
            <person name="De Silva N."/>
            <person name="Gardiner S.E."/>
            <person name="Bassett H."/>
            <person name="Chagne D."/>
            <person name="McCallum J."/>
            <person name="Dzierzon H."/>
            <person name="Deng C."/>
            <person name="Wang Y.Y."/>
            <person name="Barron L."/>
            <person name="Manako K."/>
            <person name="Bowen J."/>
            <person name="Foster T.M."/>
            <person name="Erridge Z.A."/>
            <person name="Tiffin H."/>
            <person name="Waite C.N."/>
            <person name="Davies K.M."/>
            <person name="Grierson E.P."/>
            <person name="Laing W.A."/>
            <person name="Kirk R."/>
            <person name="Chen X."/>
            <person name="Wood M."/>
            <person name="Montefiori M."/>
            <person name="Brummell D.A."/>
            <person name="Schwinn K.E."/>
            <person name="Catanach A."/>
            <person name="Fullerton C."/>
            <person name="Li D."/>
            <person name="Meiyalaghan S."/>
            <person name="Nieuwenhuizen N."/>
            <person name="Read N."/>
            <person name="Prakash R."/>
            <person name="Hunter D."/>
            <person name="Zhang H."/>
            <person name="McKenzie M."/>
            <person name="Knabel M."/>
            <person name="Harris A."/>
            <person name="Allan A.C."/>
            <person name="Gleave A."/>
            <person name="Chen A."/>
            <person name="Janssen B.J."/>
            <person name="Plunkett B."/>
            <person name="Ampomah-Dwamena C."/>
            <person name="Voogd C."/>
            <person name="Leif D."/>
            <person name="Lafferty D."/>
            <person name="Souleyre E.J.F."/>
            <person name="Varkonyi-Gasic E."/>
            <person name="Gambi F."/>
            <person name="Hanley J."/>
            <person name="Yao J.L."/>
            <person name="Cheung J."/>
            <person name="David K.M."/>
            <person name="Warren B."/>
            <person name="Marsh K."/>
            <person name="Snowden K.C."/>
            <person name="Lin-Wang K."/>
            <person name="Brian L."/>
            <person name="Martinez-Sanchez M."/>
            <person name="Wang M."/>
            <person name="Ileperuma N."/>
            <person name="Macnee N."/>
            <person name="Campin R."/>
            <person name="McAtee P."/>
            <person name="Drummond R.S.M."/>
            <person name="Espley R.V."/>
            <person name="Ireland H.S."/>
            <person name="Wu R."/>
            <person name="Atkinson R.G."/>
            <person name="Karunairetnam S."/>
            <person name="Bulley S."/>
            <person name="Chunkath S."/>
            <person name="Hanley Z."/>
            <person name="Storey R."/>
            <person name="Thrimawithana A.H."/>
            <person name="Thomson S."/>
            <person name="David C."/>
            <person name="Testolin R."/>
            <person name="Huang H."/>
            <person name="Hellens R.P."/>
            <person name="Schaffer R.J."/>
        </authorList>
    </citation>
    <scope>NUCLEOTIDE SEQUENCE [LARGE SCALE GENOMIC DNA]</scope>
    <source>
        <strain evidence="2">cv. Red5</strain>
    </source>
</reference>
<dbReference type="GO" id="GO:0016301">
    <property type="term" value="F:kinase activity"/>
    <property type="evidence" value="ECO:0007669"/>
    <property type="project" value="UniProtKB-KW"/>
</dbReference>
<dbReference type="InParanoid" id="A0A2R6RY58"/>
<keyword evidence="1" id="KW-0808">Transferase</keyword>
<accession>A0A2R6RY58</accession>
<organism evidence="1 2">
    <name type="scientific">Actinidia chinensis var. chinensis</name>
    <name type="common">Chinese soft-hair kiwi</name>
    <dbReference type="NCBI Taxonomy" id="1590841"/>
    <lineage>
        <taxon>Eukaryota</taxon>
        <taxon>Viridiplantae</taxon>
        <taxon>Streptophyta</taxon>
        <taxon>Embryophyta</taxon>
        <taxon>Tracheophyta</taxon>
        <taxon>Spermatophyta</taxon>
        <taxon>Magnoliopsida</taxon>
        <taxon>eudicotyledons</taxon>
        <taxon>Gunneridae</taxon>
        <taxon>Pentapetalae</taxon>
        <taxon>asterids</taxon>
        <taxon>Ericales</taxon>
        <taxon>Actinidiaceae</taxon>
        <taxon>Actinidia</taxon>
    </lineage>
</organism>
<dbReference type="STRING" id="1590841.A0A2R6RY58"/>
<evidence type="ECO:0000313" key="1">
    <source>
        <dbReference type="EMBL" id="PSS34950.1"/>
    </source>
</evidence>
<dbReference type="Gramene" id="PSS34950">
    <property type="protein sequence ID" value="PSS34950"/>
    <property type="gene ID" value="CEY00_Acc02159"/>
</dbReference>
<name>A0A2R6RY58_ACTCC</name>
<proteinExistence type="predicted"/>
<dbReference type="Proteomes" id="UP000241394">
    <property type="component" value="Chromosome LG2"/>
</dbReference>
<dbReference type="EMBL" id="NKQK01000002">
    <property type="protein sequence ID" value="PSS34950.1"/>
    <property type="molecule type" value="Genomic_DNA"/>
</dbReference>
<keyword evidence="1" id="KW-0418">Kinase</keyword>
<gene>
    <name evidence="1" type="ORF">CEY00_Acc02159</name>
</gene>